<dbReference type="KEGG" id="vg:22112687"/>
<dbReference type="RefSeq" id="YP_009103802.1">
    <property type="nucleotide sequence ID" value="NC_025464.1"/>
</dbReference>
<protein>
    <submittedName>
        <fullName evidence="2">Uncharacterized protein</fullName>
    </submittedName>
</protein>
<gene>
    <name evidence="3" type="ORF">S-CBP4_0033</name>
    <name evidence="2" type="ORF">SVPG_00020</name>
</gene>
<proteinExistence type="predicted"/>
<sequence>MPFYEDSNTGAAVTGVLNTAATVASVIPGGQVVGAVLGGLGALSGGIFGQGAQNAAARREAELRTQAAKANRAYQMKILRRDRKFFNQGINIQRQNIEAEYAYRDQTALDSWRYQMGIRAFDYNQEKRAYALRQQTALQQLNFNNIALDFSLQDTARWEQEQNLQLDFQEKSTMMEFQYAQRGLQLDFVSADVARQQSGAAGQADQQTAYIQGLKQAGEAQARTGMGVGAEKAAAAAIAETGLITSQIIQNVMNAEQNFGLTSSQIGMKLEQLNDTFYLSKAQLAASRLSLNMQGIAMRRDAAIQKFQADLNAVTSIGLSPAIPPVLPKPQTLPRPELQKAPKVIPLPKVTPYQAATVNPILGGLSSAAGAIGKAVVAGVGNNINPPAGNVPGTTNLGNLPASSATNLNSGIG</sequence>
<keyword evidence="5" id="KW-1185">Reference proteome</keyword>
<evidence type="ECO:0000313" key="2">
    <source>
        <dbReference type="EMBL" id="AGF91703.1"/>
    </source>
</evidence>
<accession>M1Q775</accession>
<evidence type="ECO:0000313" key="5">
    <source>
        <dbReference type="Proteomes" id="UP000297198"/>
    </source>
</evidence>
<evidence type="ECO:0000313" key="3">
    <source>
        <dbReference type="EMBL" id="AGK86640.1"/>
    </source>
</evidence>
<dbReference type="Proteomes" id="UP000030043">
    <property type="component" value="Segment"/>
</dbReference>
<reference evidence="4" key="2">
    <citation type="submission" date="2012-12" db="EMBL/GenBank/DDBJ databases">
        <title>Genomics of marine cyanopodoviruses.</title>
        <authorList>
            <person name="Huang S."/>
            <person name="Chen F."/>
        </authorList>
    </citation>
    <scope>NUCLEOTIDE SEQUENCE [LARGE SCALE GENOMIC DNA]</scope>
</reference>
<name>M1Q775_9CAUD</name>
<reference evidence="3 4" key="3">
    <citation type="journal article" date="2015" name="PLoS ONE">
        <title>Comparative Genomic and Phylogenomic Analyses Reveal a Conserved Core Genome Shared by Estuarine and Oceanic Cyanopodoviruses.</title>
        <authorList>
            <person name="Huang S."/>
            <person name="Zhang S."/>
            <person name="Jiao N."/>
            <person name="Chen F."/>
        </authorList>
    </citation>
    <scope>NUCLEOTIDE SEQUENCE [LARGE SCALE GENOMIC DNA]</scope>
</reference>
<reference evidence="2 5" key="1">
    <citation type="submission" date="2010-11" db="EMBL/GenBank/DDBJ databases">
        <title>The Genome Sequence of Synechococcus phage S-CBP4.</title>
        <authorList>
            <consortium name="The Broad Institute Genome Sequencing Platform"/>
            <person name="Henn M.R."/>
            <person name="Chen F."/>
            <person name="Wang K."/>
            <person name="Levin J."/>
            <person name="Malboeuf C."/>
            <person name="Casali M."/>
            <person name="Russ C."/>
            <person name="Lennon N."/>
            <person name="Chapman S.B."/>
            <person name="Erlich R."/>
            <person name="Young S.K."/>
            <person name="Yandava C."/>
            <person name="Zeng Q."/>
            <person name="Alvarado L."/>
            <person name="Anderson S."/>
            <person name="Berlin A."/>
            <person name="Chen Z."/>
            <person name="Freedman E."/>
            <person name="Gellesch M."/>
            <person name="Goldberg J."/>
            <person name="Green L."/>
            <person name="Griggs A."/>
            <person name="Gujja S."/>
            <person name="Heilman E.R."/>
            <person name="Heiman D."/>
            <person name="Hollinger A."/>
            <person name="Howarth C."/>
            <person name="Larson L."/>
            <person name="Mehta T."/>
            <person name="Pearson M."/>
            <person name="Roberts A."/>
            <person name="Ryan E."/>
            <person name="Saif S."/>
            <person name="Shea T."/>
            <person name="Shenoy N."/>
            <person name="Sisk P."/>
            <person name="Stolte C."/>
            <person name="Sykes S."/>
            <person name="White J."/>
            <person name="Haas B."/>
            <person name="Nusbaum C."/>
            <person name="Birren B."/>
        </authorList>
    </citation>
    <scope>NUCLEOTIDE SEQUENCE [LARGE SCALE GENOMIC DNA]</scope>
    <source>
        <strain evidence="2 5">S-CBP4</strain>
    </source>
</reference>
<dbReference type="GeneID" id="22112687"/>
<evidence type="ECO:0000256" key="1">
    <source>
        <dbReference type="SAM" id="MobiDB-lite"/>
    </source>
</evidence>
<feature type="region of interest" description="Disordered" evidence="1">
    <location>
        <begin position="392"/>
        <end position="413"/>
    </location>
</feature>
<dbReference type="EMBL" id="KC310804">
    <property type="protein sequence ID" value="AGK86640.1"/>
    <property type="molecule type" value="Genomic_DNA"/>
</dbReference>
<organism evidence="2 5">
    <name type="scientific">Synechococcus phage S-CBP4</name>
    <dbReference type="NCBI Taxonomy" id="754059"/>
    <lineage>
        <taxon>Viruses</taxon>
        <taxon>Duplodnaviria</taxon>
        <taxon>Heunggongvirae</taxon>
        <taxon>Uroviricota</taxon>
        <taxon>Caudoviricetes</taxon>
        <taxon>Autographivirales</taxon>
        <taxon>Sechaudvirinae</taxon>
        <taxon>Poseidonvirus</taxon>
        <taxon>Poseidonvirus SCBP4</taxon>
    </lineage>
</organism>
<dbReference type="Proteomes" id="UP000297198">
    <property type="component" value="Segment"/>
</dbReference>
<dbReference type="EMBL" id="HM559717">
    <property type="protein sequence ID" value="AGF91703.1"/>
    <property type="molecule type" value="Genomic_DNA"/>
</dbReference>
<evidence type="ECO:0000313" key="4">
    <source>
        <dbReference type="Proteomes" id="UP000030043"/>
    </source>
</evidence>